<dbReference type="GO" id="GO:0017017">
    <property type="term" value="F:MAP kinase tyrosine/serine/threonine phosphatase activity"/>
    <property type="evidence" value="ECO:0000318"/>
    <property type="project" value="GO_Central"/>
</dbReference>
<dbReference type="Proteomes" id="UP000015101">
    <property type="component" value="Unassembled WGS sequence"/>
</dbReference>
<dbReference type="eggNOG" id="KOG1716">
    <property type="taxonomic scope" value="Eukaryota"/>
</dbReference>
<dbReference type="PROSITE" id="PS50056">
    <property type="entry name" value="TYR_PHOSPHATASE_2"/>
    <property type="match status" value="1"/>
</dbReference>
<dbReference type="GO" id="GO:0043409">
    <property type="term" value="P:negative regulation of MAPK cascade"/>
    <property type="evidence" value="ECO:0000318"/>
    <property type="project" value="GO_Central"/>
</dbReference>
<feature type="domain" description="Tyrosine specific protein phosphatases" evidence="6">
    <location>
        <begin position="222"/>
        <end position="267"/>
    </location>
</feature>
<dbReference type="EnsemblMetazoa" id="HelroT79878">
    <property type="protein sequence ID" value="HelroP79878"/>
    <property type="gene ID" value="HelroG79878"/>
</dbReference>
<evidence type="ECO:0000259" key="7">
    <source>
        <dbReference type="PROSITE" id="PS50206"/>
    </source>
</evidence>
<feature type="domain" description="Tyrosine-protein phosphatase" evidence="5">
    <location>
        <begin position="153"/>
        <end position="267"/>
    </location>
</feature>
<dbReference type="EMBL" id="AMQM01004491">
    <property type="status" value="NOT_ANNOTATED_CDS"/>
    <property type="molecule type" value="Genomic_DNA"/>
</dbReference>
<dbReference type="InterPro" id="IPR001763">
    <property type="entry name" value="Rhodanese-like_dom"/>
</dbReference>
<keyword evidence="3" id="KW-0378">Hydrolase</keyword>
<dbReference type="InterPro" id="IPR000387">
    <property type="entry name" value="Tyr_Pase_dom"/>
</dbReference>
<evidence type="ECO:0000313" key="9">
    <source>
        <dbReference type="Proteomes" id="UP000015101"/>
    </source>
</evidence>
<dbReference type="GO" id="GO:0008330">
    <property type="term" value="F:protein tyrosine/threonine phosphatase activity"/>
    <property type="evidence" value="ECO:0000318"/>
    <property type="project" value="GO_Central"/>
</dbReference>
<dbReference type="SUPFAM" id="SSF52821">
    <property type="entry name" value="Rhodanese/Cell cycle control phosphatase"/>
    <property type="match status" value="1"/>
</dbReference>
<dbReference type="GO" id="GO:0033550">
    <property type="term" value="F:MAP kinase tyrosine phosphatase activity"/>
    <property type="evidence" value="ECO:0000318"/>
    <property type="project" value="GO_Central"/>
</dbReference>
<dbReference type="OMA" id="CALIHCL"/>
<dbReference type="EC" id="3.1.3.48" evidence="2"/>
<reference evidence="9" key="2">
    <citation type="journal article" date="2013" name="Nature">
        <title>Insights into bilaterian evolution from three spiralian genomes.</title>
        <authorList>
            <person name="Simakov O."/>
            <person name="Marletaz F."/>
            <person name="Cho S.J."/>
            <person name="Edsinger-Gonzales E."/>
            <person name="Havlak P."/>
            <person name="Hellsten U."/>
            <person name="Kuo D.H."/>
            <person name="Larsson T."/>
            <person name="Lv J."/>
            <person name="Arendt D."/>
            <person name="Savage R."/>
            <person name="Osoegawa K."/>
            <person name="de Jong P."/>
            <person name="Grimwood J."/>
            <person name="Chapman J.A."/>
            <person name="Shapiro H."/>
            <person name="Aerts A."/>
            <person name="Otillar R.P."/>
            <person name="Terry A.Y."/>
            <person name="Boore J.L."/>
            <person name="Grigoriev I.V."/>
            <person name="Lindberg D.R."/>
            <person name="Seaver E.C."/>
            <person name="Weisblat D.A."/>
            <person name="Putnam N.H."/>
            <person name="Rokhsar D.S."/>
        </authorList>
    </citation>
    <scope>NUCLEOTIDE SEQUENCE</scope>
</reference>
<feature type="domain" description="Rhodanese" evidence="7">
    <location>
        <begin position="2"/>
        <end position="135"/>
    </location>
</feature>
<keyword evidence="4" id="KW-0904">Protein phosphatase</keyword>
<evidence type="ECO:0000313" key="8">
    <source>
        <dbReference type="EnsemblMetazoa" id="HelroP79878"/>
    </source>
</evidence>
<reference evidence="9" key="1">
    <citation type="submission" date="2012-12" db="EMBL/GenBank/DDBJ databases">
        <authorList>
            <person name="Hellsten U."/>
            <person name="Grimwood J."/>
            <person name="Chapman J.A."/>
            <person name="Shapiro H."/>
            <person name="Aerts A."/>
            <person name="Otillar R.P."/>
            <person name="Terry A.Y."/>
            <person name="Boore J.L."/>
            <person name="Simakov O."/>
            <person name="Marletaz F."/>
            <person name="Cho S.-J."/>
            <person name="Edsinger-Gonzales E."/>
            <person name="Havlak P."/>
            <person name="Kuo D.-H."/>
            <person name="Larsson T."/>
            <person name="Lv J."/>
            <person name="Arendt D."/>
            <person name="Savage R."/>
            <person name="Osoegawa K."/>
            <person name="de Jong P."/>
            <person name="Lindberg D.R."/>
            <person name="Seaver E.C."/>
            <person name="Weisblat D.A."/>
            <person name="Putnam N.H."/>
            <person name="Grigoriev I.V."/>
            <person name="Rokhsar D.S."/>
        </authorList>
    </citation>
    <scope>NUCLEOTIDE SEQUENCE</scope>
</reference>
<dbReference type="HOGENOM" id="CLU_027074_0_1_1"/>
<dbReference type="SUPFAM" id="SSF52799">
    <property type="entry name" value="(Phosphotyrosine protein) phosphatases II"/>
    <property type="match status" value="1"/>
</dbReference>
<dbReference type="InterPro" id="IPR029021">
    <property type="entry name" value="Prot-tyrosine_phosphatase-like"/>
</dbReference>
<protein>
    <recommendedName>
        <fullName evidence="2">protein-tyrosine-phosphatase</fullName>
        <ecNumber evidence="2">3.1.3.48</ecNumber>
    </recommendedName>
</protein>
<dbReference type="InterPro" id="IPR008343">
    <property type="entry name" value="MKP"/>
</dbReference>
<gene>
    <name evidence="8" type="primary">20215746</name>
</gene>
<evidence type="ECO:0000259" key="5">
    <source>
        <dbReference type="PROSITE" id="PS50054"/>
    </source>
</evidence>
<dbReference type="CTD" id="20215746"/>
<evidence type="ECO:0000259" key="6">
    <source>
        <dbReference type="PROSITE" id="PS50056"/>
    </source>
</evidence>
<dbReference type="GO" id="GO:0005737">
    <property type="term" value="C:cytoplasm"/>
    <property type="evidence" value="ECO:0000318"/>
    <property type="project" value="GO_Central"/>
</dbReference>
<organism evidence="8 9">
    <name type="scientific">Helobdella robusta</name>
    <name type="common">Californian leech</name>
    <dbReference type="NCBI Taxonomy" id="6412"/>
    <lineage>
        <taxon>Eukaryota</taxon>
        <taxon>Metazoa</taxon>
        <taxon>Spiralia</taxon>
        <taxon>Lophotrochozoa</taxon>
        <taxon>Annelida</taxon>
        <taxon>Clitellata</taxon>
        <taxon>Hirudinea</taxon>
        <taxon>Rhynchobdellida</taxon>
        <taxon>Glossiphoniidae</taxon>
        <taxon>Helobdella</taxon>
    </lineage>
</organism>
<dbReference type="InterPro" id="IPR036873">
    <property type="entry name" value="Rhodanese-like_dom_sf"/>
</dbReference>
<dbReference type="OrthoDB" id="426001at2759"/>
<evidence type="ECO:0000256" key="4">
    <source>
        <dbReference type="ARBA" id="ARBA00022912"/>
    </source>
</evidence>
<dbReference type="Pfam" id="PF00782">
    <property type="entry name" value="DSPc"/>
    <property type="match status" value="1"/>
</dbReference>
<dbReference type="GO" id="GO:0007165">
    <property type="term" value="P:signal transduction"/>
    <property type="evidence" value="ECO:0000318"/>
    <property type="project" value="GO_Central"/>
</dbReference>
<dbReference type="PANTHER" id="PTHR10159:SF533">
    <property type="entry name" value="TYROSINE-PROTEIN PHOSPHATASE VHP-1"/>
    <property type="match status" value="1"/>
</dbReference>
<accession>T1G3U8</accession>
<dbReference type="PRINTS" id="PR01764">
    <property type="entry name" value="MAPKPHPHTASE"/>
</dbReference>
<reference evidence="8" key="3">
    <citation type="submission" date="2015-06" db="UniProtKB">
        <authorList>
            <consortium name="EnsemblMetazoa"/>
        </authorList>
    </citation>
    <scope>IDENTIFICATION</scope>
</reference>
<dbReference type="AlphaFoldDB" id="T1G3U8"/>
<dbReference type="PROSITE" id="PS50206">
    <property type="entry name" value="RHODANESE_3"/>
    <property type="match status" value="1"/>
</dbReference>
<sequence length="267" mass="29848">MLVDSRSFLEYSTNHIQSSMNVASSKMIKRRLLNDEVALSVRDLLRQSSNNYSNFNTLIGIDDNNNKNADDVLDIQIDPINDVIIYDQCSTCPDLLNNNCFLHVLITKSLSAFKNVFFLRGGFIEFQSLYPSLCYGEKDLSISQPCISVSVSGPTRVLPFLFLGSQQDAMSQEIMTQNGISYVLNVSLDGDRPPFLGEGHFLRIPIRDSHYESLLPHLPAAFQFIDKVRETNECVLVHCLAGISRSPSLAIAYLMNHLGLSVDGAYK</sequence>
<dbReference type="InterPro" id="IPR020422">
    <property type="entry name" value="TYR_PHOSPHATASE_DUAL_dom"/>
</dbReference>
<evidence type="ECO:0000256" key="2">
    <source>
        <dbReference type="ARBA" id="ARBA00013064"/>
    </source>
</evidence>
<dbReference type="PROSITE" id="PS00383">
    <property type="entry name" value="TYR_PHOSPHATASE_1"/>
    <property type="match status" value="1"/>
</dbReference>
<dbReference type="PANTHER" id="PTHR10159">
    <property type="entry name" value="DUAL SPECIFICITY PROTEIN PHOSPHATASE"/>
    <property type="match status" value="1"/>
</dbReference>
<proteinExistence type="inferred from homology"/>
<evidence type="ECO:0000256" key="3">
    <source>
        <dbReference type="ARBA" id="ARBA00022801"/>
    </source>
</evidence>
<dbReference type="PROSITE" id="PS50054">
    <property type="entry name" value="TYR_PHOSPHATASE_DUAL"/>
    <property type="match status" value="1"/>
</dbReference>
<keyword evidence="9" id="KW-1185">Reference proteome</keyword>
<dbReference type="Pfam" id="PF00581">
    <property type="entry name" value="Rhodanese"/>
    <property type="match status" value="1"/>
</dbReference>
<dbReference type="InterPro" id="IPR000340">
    <property type="entry name" value="Dual-sp_phosphatase_cat-dom"/>
</dbReference>
<dbReference type="STRING" id="6412.T1G3U8"/>
<dbReference type="InterPro" id="IPR016130">
    <property type="entry name" value="Tyr_Pase_AS"/>
</dbReference>
<comment type="similarity">
    <text evidence="1">Belongs to the protein-tyrosine phosphatase family. Non-receptor class dual specificity subfamily.</text>
</comment>
<dbReference type="Gene3D" id="3.40.250.10">
    <property type="entry name" value="Rhodanese-like domain"/>
    <property type="match status" value="1"/>
</dbReference>
<dbReference type="SMART" id="SM00195">
    <property type="entry name" value="DSPc"/>
    <property type="match status" value="1"/>
</dbReference>
<dbReference type="KEGG" id="hro:HELRODRAFT_79878"/>
<dbReference type="Gene3D" id="3.90.190.10">
    <property type="entry name" value="Protein tyrosine phosphatase superfamily"/>
    <property type="match status" value="1"/>
</dbReference>
<name>T1G3U8_HELRO</name>
<evidence type="ECO:0000256" key="1">
    <source>
        <dbReference type="ARBA" id="ARBA00008601"/>
    </source>
</evidence>